<proteinExistence type="predicted"/>
<organism evidence="2 3">
    <name type="scientific">Staphylotrichum longicolle</name>
    <dbReference type="NCBI Taxonomy" id="669026"/>
    <lineage>
        <taxon>Eukaryota</taxon>
        <taxon>Fungi</taxon>
        <taxon>Dikarya</taxon>
        <taxon>Ascomycota</taxon>
        <taxon>Pezizomycotina</taxon>
        <taxon>Sordariomycetes</taxon>
        <taxon>Sordariomycetidae</taxon>
        <taxon>Sordariales</taxon>
        <taxon>Chaetomiaceae</taxon>
        <taxon>Staphylotrichum</taxon>
    </lineage>
</organism>
<feature type="compositionally biased region" description="Low complexity" evidence="1">
    <location>
        <begin position="49"/>
        <end position="59"/>
    </location>
</feature>
<evidence type="ECO:0000313" key="2">
    <source>
        <dbReference type="EMBL" id="KAG7284509.1"/>
    </source>
</evidence>
<comment type="caution">
    <text evidence="2">The sequence shown here is derived from an EMBL/GenBank/DDBJ whole genome shotgun (WGS) entry which is preliminary data.</text>
</comment>
<reference evidence="2" key="1">
    <citation type="submission" date="2023-02" db="EMBL/GenBank/DDBJ databases">
        <authorList>
            <person name="Palmer J.M."/>
        </authorList>
    </citation>
    <scope>NUCLEOTIDE SEQUENCE</scope>
    <source>
        <strain evidence="2">FW57</strain>
    </source>
</reference>
<sequence length="243" mass="27558">MTCHEQHLLDDHEDDTDAQPPPTYESTTSDPKEKSDTAPVPQPVPQPVPSSDVVDPPGLPSGLPASSAFNRYILAKREHGIVSLNYVINPRAPRTWKAAQWEATLTVLCHDVPRLMREGLFWSVDNIVPEEGFIQAARPESKAIGYSHVRTWILTDKPESRGGHRTPDWVACLEVSTTTIEGLAGFRPKTLTRAHIWKANAWDVHRRPIYNYDSYAPAQNFNCVYDDMPLRGWWPWPRGEDRE</sequence>
<keyword evidence="3" id="KW-1185">Reference proteome</keyword>
<dbReference type="AlphaFoldDB" id="A0AAD4HT84"/>
<accession>A0AAD4HT84</accession>
<protein>
    <submittedName>
        <fullName evidence="2">Uncharacterized protein</fullName>
    </submittedName>
</protein>
<feature type="compositionally biased region" description="Basic and acidic residues" evidence="1">
    <location>
        <begin position="1"/>
        <end position="10"/>
    </location>
</feature>
<gene>
    <name evidence="2" type="ORF">NEMBOFW57_010884</name>
</gene>
<feature type="region of interest" description="Disordered" evidence="1">
    <location>
        <begin position="1"/>
        <end position="59"/>
    </location>
</feature>
<dbReference type="EMBL" id="JAHCVI010000006">
    <property type="protein sequence ID" value="KAG7284509.1"/>
    <property type="molecule type" value="Genomic_DNA"/>
</dbReference>
<name>A0AAD4HT84_9PEZI</name>
<evidence type="ECO:0000313" key="3">
    <source>
        <dbReference type="Proteomes" id="UP001197093"/>
    </source>
</evidence>
<evidence type="ECO:0000256" key="1">
    <source>
        <dbReference type="SAM" id="MobiDB-lite"/>
    </source>
</evidence>
<dbReference type="Proteomes" id="UP001197093">
    <property type="component" value="Unassembled WGS sequence"/>
</dbReference>